<evidence type="ECO:0000313" key="2">
    <source>
        <dbReference type="EMBL" id="KAA3477748.1"/>
    </source>
</evidence>
<dbReference type="SUPFAM" id="SSF56672">
    <property type="entry name" value="DNA/RNA polymerases"/>
    <property type="match status" value="1"/>
</dbReference>
<feature type="domain" description="Reverse transcriptase" evidence="1">
    <location>
        <begin position="54"/>
        <end position="153"/>
    </location>
</feature>
<dbReference type="InterPro" id="IPR043128">
    <property type="entry name" value="Rev_trsase/Diguanyl_cyclase"/>
</dbReference>
<dbReference type="EMBL" id="SMMG02000004">
    <property type="protein sequence ID" value="KAA3477748.1"/>
    <property type="molecule type" value="Genomic_DNA"/>
</dbReference>
<gene>
    <name evidence="2" type="ORF">EPI10_011613</name>
</gene>
<sequence length="204" mass="23438">MLGVDPQVIVHRLNVSPKIKLVKQKKEGLLHRSWKPLDRREVAYPDCVSNVVTVKKANGKWRMNINFTNLNKACLKDSFSFPSINRMVDASLSHKFMNFIDSFSSFNQISMAPENQDKITFVTEEGLLCYRVMSFELKNAGATNMRLVNKILESKVTVLRGHIQDLSETFTFLRAHNMKLNPKKCAFEQILRLPGFKKGYKSEP</sequence>
<reference evidence="3" key="1">
    <citation type="journal article" date="2019" name="Plant Biotechnol. J.">
        <title>Genome sequencing of the Australian wild diploid species Gossypium australe highlights disease resistance and delayed gland morphogenesis.</title>
        <authorList>
            <person name="Cai Y."/>
            <person name="Cai X."/>
            <person name="Wang Q."/>
            <person name="Wang P."/>
            <person name="Zhang Y."/>
            <person name="Cai C."/>
            <person name="Xu Y."/>
            <person name="Wang K."/>
            <person name="Zhou Z."/>
            <person name="Wang C."/>
            <person name="Geng S."/>
            <person name="Li B."/>
            <person name="Dong Q."/>
            <person name="Hou Y."/>
            <person name="Wang H."/>
            <person name="Ai P."/>
            <person name="Liu Z."/>
            <person name="Yi F."/>
            <person name="Sun M."/>
            <person name="An G."/>
            <person name="Cheng J."/>
            <person name="Zhang Y."/>
            <person name="Shi Q."/>
            <person name="Xie Y."/>
            <person name="Shi X."/>
            <person name="Chang Y."/>
            <person name="Huang F."/>
            <person name="Chen Y."/>
            <person name="Hong S."/>
            <person name="Mi L."/>
            <person name="Sun Q."/>
            <person name="Zhang L."/>
            <person name="Zhou B."/>
            <person name="Peng R."/>
            <person name="Zhang X."/>
            <person name="Liu F."/>
        </authorList>
    </citation>
    <scope>NUCLEOTIDE SEQUENCE [LARGE SCALE GENOMIC DNA]</scope>
    <source>
        <strain evidence="3">cv. PA1801</strain>
    </source>
</reference>
<dbReference type="AlphaFoldDB" id="A0A5B6W9C0"/>
<dbReference type="Pfam" id="PF00078">
    <property type="entry name" value="RVT_1"/>
    <property type="match status" value="1"/>
</dbReference>
<dbReference type="PANTHER" id="PTHR24559:SF430">
    <property type="entry name" value="RNA-DIRECTED DNA POLYMERASE"/>
    <property type="match status" value="1"/>
</dbReference>
<comment type="caution">
    <text evidence="2">The sequence shown here is derived from an EMBL/GenBank/DDBJ whole genome shotgun (WGS) entry which is preliminary data.</text>
</comment>
<dbReference type="Proteomes" id="UP000325315">
    <property type="component" value="Unassembled WGS sequence"/>
</dbReference>
<protein>
    <submittedName>
        <fullName evidence="2">RNA-directed DNA polymerase-like protein</fullName>
    </submittedName>
</protein>
<dbReference type="InterPro" id="IPR043502">
    <property type="entry name" value="DNA/RNA_pol_sf"/>
</dbReference>
<keyword evidence="2" id="KW-0548">Nucleotidyltransferase</keyword>
<dbReference type="Gene3D" id="3.10.10.10">
    <property type="entry name" value="HIV Type 1 Reverse Transcriptase, subunit A, domain 1"/>
    <property type="match status" value="1"/>
</dbReference>
<dbReference type="PANTHER" id="PTHR24559">
    <property type="entry name" value="TRANSPOSON TY3-I GAG-POL POLYPROTEIN"/>
    <property type="match status" value="1"/>
</dbReference>
<accession>A0A5B6W9C0</accession>
<keyword evidence="3" id="KW-1185">Reference proteome</keyword>
<dbReference type="InterPro" id="IPR000477">
    <property type="entry name" value="RT_dom"/>
</dbReference>
<evidence type="ECO:0000313" key="3">
    <source>
        <dbReference type="Proteomes" id="UP000325315"/>
    </source>
</evidence>
<dbReference type="GO" id="GO:0003964">
    <property type="term" value="F:RNA-directed DNA polymerase activity"/>
    <property type="evidence" value="ECO:0007669"/>
    <property type="project" value="UniProtKB-KW"/>
</dbReference>
<dbReference type="InterPro" id="IPR053134">
    <property type="entry name" value="RNA-dir_DNA_polymerase"/>
</dbReference>
<dbReference type="OrthoDB" id="8029257at2759"/>
<name>A0A5B6W9C0_9ROSI</name>
<dbReference type="Gene3D" id="3.30.70.270">
    <property type="match status" value="1"/>
</dbReference>
<dbReference type="CDD" id="cd01647">
    <property type="entry name" value="RT_LTR"/>
    <property type="match status" value="1"/>
</dbReference>
<organism evidence="2 3">
    <name type="scientific">Gossypium australe</name>
    <dbReference type="NCBI Taxonomy" id="47621"/>
    <lineage>
        <taxon>Eukaryota</taxon>
        <taxon>Viridiplantae</taxon>
        <taxon>Streptophyta</taxon>
        <taxon>Embryophyta</taxon>
        <taxon>Tracheophyta</taxon>
        <taxon>Spermatophyta</taxon>
        <taxon>Magnoliopsida</taxon>
        <taxon>eudicotyledons</taxon>
        <taxon>Gunneridae</taxon>
        <taxon>Pentapetalae</taxon>
        <taxon>rosids</taxon>
        <taxon>malvids</taxon>
        <taxon>Malvales</taxon>
        <taxon>Malvaceae</taxon>
        <taxon>Malvoideae</taxon>
        <taxon>Gossypium</taxon>
    </lineage>
</organism>
<keyword evidence="2" id="KW-0808">Transferase</keyword>
<evidence type="ECO:0000259" key="1">
    <source>
        <dbReference type="Pfam" id="PF00078"/>
    </source>
</evidence>
<proteinExistence type="predicted"/>
<keyword evidence="2" id="KW-0695">RNA-directed DNA polymerase</keyword>